<keyword evidence="12" id="KW-0539">Nucleus</keyword>
<keyword evidence="4" id="KW-0547">Nucleotide-binding</keyword>
<evidence type="ECO:0000256" key="10">
    <source>
        <dbReference type="ARBA" id="ARBA00022840"/>
    </source>
</evidence>
<dbReference type="InterPro" id="IPR027417">
    <property type="entry name" value="P-loop_NTPase"/>
</dbReference>
<evidence type="ECO:0000313" key="18">
    <source>
        <dbReference type="EMBL" id="KIP11786.1"/>
    </source>
</evidence>
<dbReference type="PANTHER" id="PTHR45626">
    <property type="entry name" value="TRANSCRIPTION TERMINATION FACTOR 2-RELATED"/>
    <property type="match status" value="1"/>
</dbReference>
<evidence type="ECO:0000256" key="9">
    <source>
        <dbReference type="ARBA" id="ARBA00022833"/>
    </source>
</evidence>
<dbReference type="SMART" id="SM00910">
    <property type="entry name" value="HIRAN"/>
    <property type="match status" value="1"/>
</dbReference>
<evidence type="ECO:0000256" key="7">
    <source>
        <dbReference type="ARBA" id="ARBA00022801"/>
    </source>
</evidence>
<dbReference type="GO" id="GO:0005524">
    <property type="term" value="F:ATP binding"/>
    <property type="evidence" value="ECO:0007669"/>
    <property type="project" value="UniProtKB-KW"/>
</dbReference>
<evidence type="ECO:0000256" key="14">
    <source>
        <dbReference type="SAM" id="MobiDB-lite"/>
    </source>
</evidence>
<keyword evidence="3" id="KW-0479">Metal-binding</keyword>
<feature type="domain" description="Helicase C-terminal" evidence="17">
    <location>
        <begin position="898"/>
        <end position="1055"/>
    </location>
</feature>
<dbReference type="InterPro" id="IPR038718">
    <property type="entry name" value="SNF2-like_sf"/>
</dbReference>
<dbReference type="GO" id="GO:0003676">
    <property type="term" value="F:nucleic acid binding"/>
    <property type="evidence" value="ECO:0007669"/>
    <property type="project" value="InterPro"/>
</dbReference>
<keyword evidence="11" id="KW-0234">DNA repair</keyword>
<dbReference type="GO" id="GO:0004386">
    <property type="term" value="F:helicase activity"/>
    <property type="evidence" value="ECO:0007669"/>
    <property type="project" value="UniProtKB-KW"/>
</dbReference>
<dbReference type="EMBL" id="KN840444">
    <property type="protein sequence ID" value="KIP11786.1"/>
    <property type="molecule type" value="Genomic_DNA"/>
</dbReference>
<accession>A0A0C3S6F1</accession>
<evidence type="ECO:0000259" key="16">
    <source>
        <dbReference type="PROSITE" id="PS51192"/>
    </source>
</evidence>
<evidence type="ECO:0000256" key="8">
    <source>
        <dbReference type="ARBA" id="ARBA00022806"/>
    </source>
</evidence>
<dbReference type="CDD" id="cd18793">
    <property type="entry name" value="SF2_C_SNF"/>
    <property type="match status" value="1"/>
</dbReference>
<keyword evidence="8" id="KW-0347">Helicase</keyword>
<dbReference type="GO" id="GO:0016818">
    <property type="term" value="F:hydrolase activity, acting on acid anhydrides, in phosphorus-containing anhydrides"/>
    <property type="evidence" value="ECO:0007669"/>
    <property type="project" value="InterPro"/>
</dbReference>
<evidence type="ECO:0000256" key="3">
    <source>
        <dbReference type="ARBA" id="ARBA00022723"/>
    </source>
</evidence>
<name>A0A0C3S6F1_PHLG1</name>
<dbReference type="CDD" id="cd18008">
    <property type="entry name" value="DEXDc_SHPRH-like"/>
    <property type="match status" value="1"/>
</dbReference>
<dbReference type="InterPro" id="IPR014001">
    <property type="entry name" value="Helicase_ATP-bd"/>
</dbReference>
<dbReference type="GO" id="GO:0008270">
    <property type="term" value="F:zinc ion binding"/>
    <property type="evidence" value="ECO:0007669"/>
    <property type="project" value="UniProtKB-KW"/>
</dbReference>
<dbReference type="Gene3D" id="3.40.50.10810">
    <property type="entry name" value="Tandem AAA-ATPase domain"/>
    <property type="match status" value="1"/>
</dbReference>
<keyword evidence="5" id="KW-0227">DNA damage</keyword>
<dbReference type="AlphaFoldDB" id="A0A0C3S6F1"/>
<dbReference type="Gene3D" id="3.40.50.300">
    <property type="entry name" value="P-loop containing nucleotide triphosphate hydrolases"/>
    <property type="match status" value="2"/>
</dbReference>
<dbReference type="Pfam" id="PF00271">
    <property type="entry name" value="Helicase_C"/>
    <property type="match status" value="1"/>
</dbReference>
<dbReference type="InterPro" id="IPR001841">
    <property type="entry name" value="Znf_RING"/>
</dbReference>
<dbReference type="GO" id="GO:0005634">
    <property type="term" value="C:nucleus"/>
    <property type="evidence" value="ECO:0007669"/>
    <property type="project" value="UniProtKB-SubCell"/>
</dbReference>
<dbReference type="SMART" id="SM00184">
    <property type="entry name" value="RING"/>
    <property type="match status" value="1"/>
</dbReference>
<feature type="compositionally biased region" description="Basic and acidic residues" evidence="14">
    <location>
        <begin position="1"/>
        <end position="12"/>
    </location>
</feature>
<dbReference type="SMART" id="SM00487">
    <property type="entry name" value="DEXDc"/>
    <property type="match status" value="1"/>
</dbReference>
<dbReference type="SMART" id="SM00490">
    <property type="entry name" value="HELICc"/>
    <property type="match status" value="1"/>
</dbReference>
<dbReference type="SUPFAM" id="SSF52540">
    <property type="entry name" value="P-loop containing nucleoside triphosphate hydrolases"/>
    <property type="match status" value="2"/>
</dbReference>
<dbReference type="InterPro" id="IPR001650">
    <property type="entry name" value="Helicase_C-like"/>
</dbReference>
<feature type="region of interest" description="Disordered" evidence="14">
    <location>
        <begin position="459"/>
        <end position="481"/>
    </location>
</feature>
<dbReference type="Pfam" id="PF00097">
    <property type="entry name" value="zf-C3HC4"/>
    <property type="match status" value="1"/>
</dbReference>
<dbReference type="Gene3D" id="3.30.40.10">
    <property type="entry name" value="Zinc/RING finger domain, C3HC4 (zinc finger)"/>
    <property type="match status" value="1"/>
</dbReference>
<dbReference type="InterPro" id="IPR049730">
    <property type="entry name" value="SNF2/RAD54-like_C"/>
</dbReference>
<dbReference type="SUPFAM" id="SSF57850">
    <property type="entry name" value="RING/U-box"/>
    <property type="match status" value="1"/>
</dbReference>
<dbReference type="GO" id="GO:0008094">
    <property type="term" value="F:ATP-dependent activity, acting on DNA"/>
    <property type="evidence" value="ECO:0007669"/>
    <property type="project" value="TreeGrafter"/>
</dbReference>
<dbReference type="GO" id="GO:0006281">
    <property type="term" value="P:DNA repair"/>
    <property type="evidence" value="ECO:0007669"/>
    <property type="project" value="UniProtKB-KW"/>
</dbReference>
<evidence type="ECO:0000256" key="13">
    <source>
        <dbReference type="PROSITE-ProRule" id="PRU00175"/>
    </source>
</evidence>
<dbReference type="OrthoDB" id="448448at2759"/>
<dbReference type="InterPro" id="IPR000330">
    <property type="entry name" value="SNF2_N"/>
</dbReference>
<dbReference type="InterPro" id="IPR018957">
    <property type="entry name" value="Znf_C3HC4_RING-type"/>
</dbReference>
<dbReference type="HOGENOM" id="CLU_000315_2_5_1"/>
<evidence type="ECO:0000256" key="4">
    <source>
        <dbReference type="ARBA" id="ARBA00022741"/>
    </source>
</evidence>
<feature type="compositionally biased region" description="Basic and acidic residues" evidence="14">
    <location>
        <begin position="459"/>
        <end position="471"/>
    </location>
</feature>
<dbReference type="PROSITE" id="PS51194">
    <property type="entry name" value="HELICASE_CTER"/>
    <property type="match status" value="1"/>
</dbReference>
<keyword evidence="19" id="KW-1185">Reference proteome</keyword>
<dbReference type="InterPro" id="IPR050628">
    <property type="entry name" value="SNF2_RAD54_helicase_TF"/>
</dbReference>
<evidence type="ECO:0000256" key="5">
    <source>
        <dbReference type="ARBA" id="ARBA00022763"/>
    </source>
</evidence>
<organism evidence="18 19">
    <name type="scientific">Phlebiopsis gigantea (strain 11061_1 CR5-6)</name>
    <name type="common">White-rot fungus</name>
    <name type="synonym">Peniophora gigantea</name>
    <dbReference type="NCBI Taxonomy" id="745531"/>
    <lineage>
        <taxon>Eukaryota</taxon>
        <taxon>Fungi</taxon>
        <taxon>Dikarya</taxon>
        <taxon>Basidiomycota</taxon>
        <taxon>Agaricomycotina</taxon>
        <taxon>Agaricomycetes</taxon>
        <taxon>Polyporales</taxon>
        <taxon>Phanerochaetaceae</taxon>
        <taxon>Phlebiopsis</taxon>
    </lineage>
</organism>
<dbReference type="Pfam" id="PF00176">
    <property type="entry name" value="SNF2-rel_dom"/>
    <property type="match status" value="1"/>
</dbReference>
<evidence type="ECO:0000259" key="17">
    <source>
        <dbReference type="PROSITE" id="PS51194"/>
    </source>
</evidence>
<dbReference type="PROSITE" id="PS51192">
    <property type="entry name" value="HELICASE_ATP_BIND_1"/>
    <property type="match status" value="1"/>
</dbReference>
<dbReference type="InterPro" id="IPR014905">
    <property type="entry name" value="HIRAN"/>
</dbReference>
<protein>
    <recommendedName>
        <fullName evidence="20">DNA repair protein RAD5</fullName>
    </recommendedName>
</protein>
<evidence type="ECO:0000256" key="6">
    <source>
        <dbReference type="ARBA" id="ARBA00022771"/>
    </source>
</evidence>
<feature type="region of interest" description="Disordered" evidence="14">
    <location>
        <begin position="92"/>
        <end position="141"/>
    </location>
</feature>
<reference evidence="18 19" key="1">
    <citation type="journal article" date="2014" name="PLoS Genet.">
        <title>Analysis of the Phlebiopsis gigantea genome, transcriptome and secretome provides insight into its pioneer colonization strategies of wood.</title>
        <authorList>
            <person name="Hori C."/>
            <person name="Ishida T."/>
            <person name="Igarashi K."/>
            <person name="Samejima M."/>
            <person name="Suzuki H."/>
            <person name="Master E."/>
            <person name="Ferreira P."/>
            <person name="Ruiz-Duenas F.J."/>
            <person name="Held B."/>
            <person name="Canessa P."/>
            <person name="Larrondo L.F."/>
            <person name="Schmoll M."/>
            <person name="Druzhinina I.S."/>
            <person name="Kubicek C.P."/>
            <person name="Gaskell J.A."/>
            <person name="Kersten P."/>
            <person name="St John F."/>
            <person name="Glasner J."/>
            <person name="Sabat G."/>
            <person name="Splinter BonDurant S."/>
            <person name="Syed K."/>
            <person name="Yadav J."/>
            <person name="Mgbeahuruike A.C."/>
            <person name="Kovalchuk A."/>
            <person name="Asiegbu F.O."/>
            <person name="Lackner G."/>
            <person name="Hoffmeister D."/>
            <person name="Rencoret J."/>
            <person name="Gutierrez A."/>
            <person name="Sun H."/>
            <person name="Lindquist E."/>
            <person name="Barry K."/>
            <person name="Riley R."/>
            <person name="Grigoriev I.V."/>
            <person name="Henrissat B."/>
            <person name="Kues U."/>
            <person name="Berka R.M."/>
            <person name="Martinez A.T."/>
            <person name="Covert S.F."/>
            <person name="Blanchette R.A."/>
            <person name="Cullen D."/>
        </authorList>
    </citation>
    <scope>NUCLEOTIDE SEQUENCE [LARGE SCALE GENOMIC DNA]</scope>
    <source>
        <strain evidence="18 19">11061_1 CR5-6</strain>
    </source>
</reference>
<keyword evidence="10" id="KW-0067">ATP-binding</keyword>
<dbReference type="Pfam" id="PF08797">
    <property type="entry name" value="HIRAN"/>
    <property type="match status" value="1"/>
</dbReference>
<comment type="subcellular location">
    <subcellularLocation>
        <location evidence="1">Nucleus</location>
    </subcellularLocation>
</comment>
<evidence type="ECO:0000256" key="1">
    <source>
        <dbReference type="ARBA" id="ARBA00004123"/>
    </source>
</evidence>
<evidence type="ECO:0008006" key="20">
    <source>
        <dbReference type="Google" id="ProtNLM"/>
    </source>
</evidence>
<dbReference type="STRING" id="745531.A0A0C3S6F1"/>
<dbReference type="PROSITE" id="PS50089">
    <property type="entry name" value="ZF_RING_2"/>
    <property type="match status" value="1"/>
</dbReference>
<dbReference type="Proteomes" id="UP000053257">
    <property type="component" value="Unassembled WGS sequence"/>
</dbReference>
<dbReference type="InterPro" id="IPR013083">
    <property type="entry name" value="Znf_RING/FYVE/PHD"/>
</dbReference>
<feature type="region of interest" description="Disordered" evidence="14">
    <location>
        <begin position="770"/>
        <end position="794"/>
    </location>
</feature>
<dbReference type="PANTHER" id="PTHR45626:SF22">
    <property type="entry name" value="DNA REPAIR PROTEIN RAD5"/>
    <property type="match status" value="1"/>
</dbReference>
<keyword evidence="6 13" id="KW-0863">Zinc-finger</keyword>
<comment type="similarity">
    <text evidence="2">Belongs to the SNF2/RAD54 helicase family.</text>
</comment>
<keyword evidence="7" id="KW-0378">Hydrolase</keyword>
<gene>
    <name evidence="18" type="ORF">PHLGIDRAFT_83110</name>
</gene>
<evidence type="ECO:0000313" key="19">
    <source>
        <dbReference type="Proteomes" id="UP000053257"/>
    </source>
</evidence>
<feature type="region of interest" description="Disordered" evidence="14">
    <location>
        <begin position="1"/>
        <end position="57"/>
    </location>
</feature>
<feature type="domain" description="Helicase ATP-binding" evidence="16">
    <location>
        <begin position="476"/>
        <end position="623"/>
    </location>
</feature>
<evidence type="ECO:0000256" key="11">
    <source>
        <dbReference type="ARBA" id="ARBA00023204"/>
    </source>
</evidence>
<evidence type="ECO:0000256" key="12">
    <source>
        <dbReference type="ARBA" id="ARBA00023242"/>
    </source>
</evidence>
<evidence type="ECO:0000259" key="15">
    <source>
        <dbReference type="PROSITE" id="PS50089"/>
    </source>
</evidence>
<keyword evidence="9" id="KW-0862">Zinc</keyword>
<sequence>MEVDAETHDPKPVRASSVSSVSSAPPPGPSSPASSVGPMTADEPPRKRRKLSPDVAEGRVFTSAYLGSFLVGNAWSTVRGKGYIDVGDEIRIERDTSSPEPSTAKKKGASGKDTKSKGGKKQLSIATMFKPAPPKPNKKKQDTIVRLATMRGFEFGRLPQDVSSWVSKLLDLGIVEFKGSTVVDCPPTLHSGADLIVSLSIYLKADAFKSPSTSIGEDVPRHMFNEGSETVDEQVLRERKSALIHLFDILGLKPTNRGNMSKGKQRNLSKEELKLLTQKANNAKKEAHTEIVGDGEEVLVEADEEELSDNQLNLIYRKAQQNDTTIAEMEPADTFTLTLRSYQKQALHWMHSMEMSTDSARQEQTMHPLWKEYAFPSEPHQGVIDLTADDRPFYFNEFSGELSLEFPKAERKFRGGILADGNVLGMGKTIMLSALIQTARDPEAADLSGRTASRRKQLRLDNAFRKRREESPGESAPALGPSATLIVAPTSLLTQWQDELLRSSRPDTLRALIWHGQNRLDLESIVEGQDGKTKGIDVVITSYGTLLSEYTKTQGENKLSSPVFDIEWKRVILDEAHSCKSRQSKTAKAVYSLRARRRWAVTGTPIVNRLEDLYSLLKFLDFTPWSNYTFFRSFITLPFLARDPKAIEVVQVILESVLLRREKNMQDKDGRMIVELPPKEVIVESLEFSPLERKIYDSLYSDAKRRFERLSEKGVVSKNYTHILAMLMGLRRAVLHPSLVLKDAEHAAKFNADQAFVDVQNMVRNYVDLTASSDDESTPTGEAAPKPNGDKSNTYAEDVLASLGQEDAAECPICLDVMQSPVIIPGCLHQGCKDCITAFLQQCADKGQQGRCPTCSEAPVAESDLLEVIRSEQPGSGARPGAVTLRKNDFRSSTKLDALLQNLRALRATDPSFRAVVFSQFTTFLDLIQHVLDRERLRCYRFDGTMDVKKRHEAIAGFKEASGEPKVLIVSLKAGGVGLNLTNANHMDCWWNSAIENQAIDRVHRIGQERPVYVKHFIVSDTIERRILQIQKRKTAIVKEAFGGKGDTDSMENLKIMFGDD</sequence>
<proteinExistence type="inferred from homology"/>
<evidence type="ECO:0000256" key="2">
    <source>
        <dbReference type="ARBA" id="ARBA00007025"/>
    </source>
</evidence>
<feature type="domain" description="RING-type" evidence="15">
    <location>
        <begin position="811"/>
        <end position="856"/>
    </location>
</feature>